<dbReference type="SUPFAM" id="SSF53098">
    <property type="entry name" value="Ribonuclease H-like"/>
    <property type="match status" value="1"/>
</dbReference>
<accession>A0A4Y2D597</accession>
<evidence type="ECO:0000313" key="3">
    <source>
        <dbReference type="Proteomes" id="UP000499080"/>
    </source>
</evidence>
<dbReference type="GO" id="GO:0004523">
    <property type="term" value="F:RNA-DNA hybrid ribonuclease activity"/>
    <property type="evidence" value="ECO:0007669"/>
    <property type="project" value="InterPro"/>
</dbReference>
<dbReference type="AlphaFoldDB" id="A0A4Y2D597"/>
<dbReference type="InterPro" id="IPR002156">
    <property type="entry name" value="RNaseH_domain"/>
</dbReference>
<evidence type="ECO:0000313" key="2">
    <source>
        <dbReference type="EMBL" id="GBM11952.1"/>
    </source>
</evidence>
<dbReference type="OrthoDB" id="407198at2759"/>
<dbReference type="InterPro" id="IPR012337">
    <property type="entry name" value="RNaseH-like_sf"/>
</dbReference>
<gene>
    <name evidence="2" type="ORF">AVEN_209644_1</name>
</gene>
<comment type="caution">
    <text evidence="2">The sequence shown here is derived from an EMBL/GenBank/DDBJ whole genome shotgun (WGS) entry which is preliminary data.</text>
</comment>
<dbReference type="Pfam" id="PF00075">
    <property type="entry name" value="RNase_H"/>
    <property type="match status" value="1"/>
</dbReference>
<dbReference type="EMBL" id="BGPR01000306">
    <property type="protein sequence ID" value="GBM11952.1"/>
    <property type="molecule type" value="Genomic_DNA"/>
</dbReference>
<dbReference type="InterPro" id="IPR036397">
    <property type="entry name" value="RNaseH_sf"/>
</dbReference>
<proteinExistence type="predicted"/>
<dbReference type="PROSITE" id="PS50879">
    <property type="entry name" value="RNASE_H_1"/>
    <property type="match status" value="1"/>
</dbReference>
<name>A0A4Y2D597_ARAVE</name>
<reference evidence="2 3" key="1">
    <citation type="journal article" date="2019" name="Sci. Rep.">
        <title>Orb-weaving spider Araneus ventricosus genome elucidates the spidroin gene catalogue.</title>
        <authorList>
            <person name="Kono N."/>
            <person name="Nakamura H."/>
            <person name="Ohtoshi R."/>
            <person name="Moran D.A.P."/>
            <person name="Shinohara A."/>
            <person name="Yoshida Y."/>
            <person name="Fujiwara M."/>
            <person name="Mori M."/>
            <person name="Tomita M."/>
            <person name="Arakawa K."/>
        </authorList>
    </citation>
    <scope>NUCLEOTIDE SEQUENCE [LARGE SCALE GENOMIC DNA]</scope>
</reference>
<dbReference type="GO" id="GO:0003676">
    <property type="term" value="F:nucleic acid binding"/>
    <property type="evidence" value="ECO:0007669"/>
    <property type="project" value="InterPro"/>
</dbReference>
<sequence length="118" mass="13250">MCCVLKNGVRIKIFSDSLSSIDVLASTSIKSSFVLNIKENLVRANGLVNLTWVRAHAGNSGNELADHFAKIATDCGEILRVPAPYSFIKKHCFENMNCNWNVYWNNSETGERVREFLP</sequence>
<dbReference type="Proteomes" id="UP000499080">
    <property type="component" value="Unassembled WGS sequence"/>
</dbReference>
<feature type="domain" description="RNase H type-1" evidence="1">
    <location>
        <begin position="1"/>
        <end position="74"/>
    </location>
</feature>
<evidence type="ECO:0000259" key="1">
    <source>
        <dbReference type="PROSITE" id="PS50879"/>
    </source>
</evidence>
<protein>
    <recommendedName>
        <fullName evidence="1">RNase H type-1 domain-containing protein</fullName>
    </recommendedName>
</protein>
<keyword evidence="3" id="KW-1185">Reference proteome</keyword>
<organism evidence="2 3">
    <name type="scientific">Araneus ventricosus</name>
    <name type="common">Orbweaver spider</name>
    <name type="synonym">Epeira ventricosa</name>
    <dbReference type="NCBI Taxonomy" id="182803"/>
    <lineage>
        <taxon>Eukaryota</taxon>
        <taxon>Metazoa</taxon>
        <taxon>Ecdysozoa</taxon>
        <taxon>Arthropoda</taxon>
        <taxon>Chelicerata</taxon>
        <taxon>Arachnida</taxon>
        <taxon>Araneae</taxon>
        <taxon>Araneomorphae</taxon>
        <taxon>Entelegynae</taxon>
        <taxon>Araneoidea</taxon>
        <taxon>Araneidae</taxon>
        <taxon>Araneus</taxon>
    </lineage>
</organism>
<dbReference type="Gene3D" id="3.30.420.10">
    <property type="entry name" value="Ribonuclease H-like superfamily/Ribonuclease H"/>
    <property type="match status" value="1"/>
</dbReference>